<dbReference type="Proteomes" id="UP000198226">
    <property type="component" value="Chromosome I"/>
</dbReference>
<evidence type="ECO:0000313" key="2">
    <source>
        <dbReference type="EMBL" id="SCG58758.1"/>
    </source>
</evidence>
<dbReference type="Gene3D" id="3.40.710.10">
    <property type="entry name" value="DD-peptidase/beta-lactamase superfamily"/>
    <property type="match status" value="1"/>
</dbReference>
<dbReference type="OrthoDB" id="9809635at2"/>
<dbReference type="RefSeq" id="WP_067302044.1">
    <property type="nucleotide sequence ID" value="NZ_LRMV01000007.1"/>
</dbReference>
<evidence type="ECO:0000313" key="3">
    <source>
        <dbReference type="Proteomes" id="UP000198226"/>
    </source>
</evidence>
<organism evidence="2 3">
    <name type="scientific">Micromonospora rifamycinica</name>
    <dbReference type="NCBI Taxonomy" id="291594"/>
    <lineage>
        <taxon>Bacteria</taxon>
        <taxon>Bacillati</taxon>
        <taxon>Actinomycetota</taxon>
        <taxon>Actinomycetes</taxon>
        <taxon>Micromonosporales</taxon>
        <taxon>Micromonosporaceae</taxon>
        <taxon>Micromonospora</taxon>
    </lineage>
</organism>
<dbReference type="Pfam" id="PF00144">
    <property type="entry name" value="Beta-lactamase"/>
    <property type="match status" value="1"/>
</dbReference>
<sequence>MSRRAGAAADLPDIEAHRASPAAMLDAFVAGGHCRSGQLVVRVDGRQVLSHAAGEARPGVPMSVATKARLDCAMKPVVAMGILALAARGLLSVDEPVSRYVPEFGCGGKETITAHHLLTHTAGHFMPRNAFPYISSPAVLKQRLFAGEIGDWTPGTVIRYDSWGGWWTLTEMIERVTTVPWTDFLAEHVLRPAGADALELVPVPGPDPSRLELAYWSLRFGGPVCELTRLNSPQALAWPNPAYGGYAPMEALAELYSVLSEPERCRDLLGFDPSPMTTTQQPAGLTEEPADRFVTGSEEDEDTDRSFRVENGMGYGMFLRLDRCNFYREVSPASFGHHSNAGTWGLCDPRAGLVIALRMNGVPRELIGDGSGYRSTHGHPVVAAVYRAFR</sequence>
<dbReference type="SUPFAM" id="SSF56601">
    <property type="entry name" value="beta-lactamase/transpeptidase-like"/>
    <property type="match status" value="1"/>
</dbReference>
<dbReference type="InterPro" id="IPR012338">
    <property type="entry name" value="Beta-lactam/transpept-like"/>
</dbReference>
<dbReference type="EMBL" id="LT607752">
    <property type="protein sequence ID" value="SCG58758.1"/>
    <property type="molecule type" value="Genomic_DNA"/>
</dbReference>
<evidence type="ECO:0000259" key="1">
    <source>
        <dbReference type="Pfam" id="PF00144"/>
    </source>
</evidence>
<reference evidence="3" key="1">
    <citation type="submission" date="2016-06" db="EMBL/GenBank/DDBJ databases">
        <authorList>
            <person name="Varghese N."/>
            <person name="Submissions Spin"/>
        </authorList>
    </citation>
    <scope>NUCLEOTIDE SEQUENCE [LARGE SCALE GENOMIC DNA]</scope>
    <source>
        <strain evidence="3">DSM 44983</strain>
    </source>
</reference>
<dbReference type="InterPro" id="IPR001466">
    <property type="entry name" value="Beta-lactam-related"/>
</dbReference>
<protein>
    <submittedName>
        <fullName evidence="2">CubicO group peptidase, beta-lactamase class C family</fullName>
    </submittedName>
</protein>
<proteinExistence type="predicted"/>
<dbReference type="InterPro" id="IPR050789">
    <property type="entry name" value="Diverse_Enzym_Activities"/>
</dbReference>
<name>A0A109IP89_9ACTN</name>
<keyword evidence="3" id="KW-1185">Reference proteome</keyword>
<dbReference type="PANTHER" id="PTHR43283">
    <property type="entry name" value="BETA-LACTAMASE-RELATED"/>
    <property type="match status" value="1"/>
</dbReference>
<accession>A0A109IP89</accession>
<feature type="domain" description="Beta-lactamase-related" evidence="1">
    <location>
        <begin position="23"/>
        <end position="364"/>
    </location>
</feature>
<dbReference type="AlphaFoldDB" id="A0A109IP89"/>
<gene>
    <name evidence="2" type="ORF">GA0070623_2641</name>
</gene>